<gene>
    <name evidence="5" type="ORF">RT97_16710</name>
</gene>
<reference evidence="5 6" key="1">
    <citation type="submission" date="2014-12" db="EMBL/GenBank/DDBJ databases">
        <title>16Stimator: statistical estimation of ribosomal gene copy numbers from draft genome assemblies.</title>
        <authorList>
            <person name="Perisin M.A."/>
            <person name="Vetter M."/>
            <person name="Gilbert J.A."/>
            <person name="Bergelson J."/>
        </authorList>
    </citation>
    <scope>NUCLEOTIDE SEQUENCE [LARGE SCALE GENOMIC DNA]</scope>
    <source>
        <strain evidence="5 6">MEDvA23</strain>
    </source>
</reference>
<evidence type="ECO:0000256" key="3">
    <source>
        <dbReference type="ARBA" id="ARBA00022691"/>
    </source>
</evidence>
<dbReference type="SUPFAM" id="SSF53335">
    <property type="entry name" value="S-adenosyl-L-methionine-dependent methyltransferases"/>
    <property type="match status" value="1"/>
</dbReference>
<evidence type="ECO:0000256" key="2">
    <source>
        <dbReference type="ARBA" id="ARBA00022679"/>
    </source>
</evidence>
<dbReference type="CDD" id="cd02440">
    <property type="entry name" value="AdoMet_MTases"/>
    <property type="match status" value="1"/>
</dbReference>
<dbReference type="Gene3D" id="3.40.50.150">
    <property type="entry name" value="Vaccinia Virus protein VP39"/>
    <property type="match status" value="1"/>
</dbReference>
<proteinExistence type="predicted"/>
<dbReference type="PANTHER" id="PTHR43464:SF19">
    <property type="entry name" value="UBIQUINONE BIOSYNTHESIS O-METHYLTRANSFERASE, MITOCHONDRIAL"/>
    <property type="match status" value="1"/>
</dbReference>
<protein>
    <submittedName>
        <fullName evidence="5">SAM-dependent methyltransferase</fullName>
    </submittedName>
</protein>
<feature type="domain" description="Methyltransferase type 11" evidence="4">
    <location>
        <begin position="47"/>
        <end position="141"/>
    </location>
</feature>
<dbReference type="InterPro" id="IPR013216">
    <property type="entry name" value="Methyltransf_11"/>
</dbReference>
<dbReference type="Pfam" id="PF08241">
    <property type="entry name" value="Methyltransf_11"/>
    <property type="match status" value="1"/>
</dbReference>
<dbReference type="Proteomes" id="UP000032067">
    <property type="component" value="Unassembled WGS sequence"/>
</dbReference>
<keyword evidence="1 5" id="KW-0489">Methyltransferase</keyword>
<organism evidence="5 6">
    <name type="scientific">Variovorax paradoxus</name>
    <dbReference type="NCBI Taxonomy" id="34073"/>
    <lineage>
        <taxon>Bacteria</taxon>
        <taxon>Pseudomonadati</taxon>
        <taxon>Pseudomonadota</taxon>
        <taxon>Betaproteobacteria</taxon>
        <taxon>Burkholderiales</taxon>
        <taxon>Comamonadaceae</taxon>
        <taxon>Variovorax</taxon>
    </lineage>
</organism>
<sequence length="242" mass="26522">MAQNIYDTPAFFEGYQQLPRSVLGLDGAPEWPALRALVPRLQGLRVVDLGCGLGWFCRWARTQGAASVLGLDVSQRMLEKAATLGTDSGIAYERADLEALALAPQSFDFAYSSLAFHYIEDLATLLGTVHRALVPGGRLVFSIEHPVFMAPRTPGWHVDAQGRKSWPLDGYQMEGPRTTNWLAEGVVKQHRTLGTLLNALIQAGFSIGHVQEWGPTDAQVAALPSLAEERERPMMLLVSANR</sequence>
<dbReference type="GO" id="GO:0008757">
    <property type="term" value="F:S-adenosylmethionine-dependent methyltransferase activity"/>
    <property type="evidence" value="ECO:0007669"/>
    <property type="project" value="InterPro"/>
</dbReference>
<evidence type="ECO:0000313" key="6">
    <source>
        <dbReference type="Proteomes" id="UP000032067"/>
    </source>
</evidence>
<accession>A0A0D0LPH1</accession>
<dbReference type="AlphaFoldDB" id="A0A0D0LPH1"/>
<evidence type="ECO:0000256" key="1">
    <source>
        <dbReference type="ARBA" id="ARBA00022603"/>
    </source>
</evidence>
<dbReference type="GO" id="GO:0032259">
    <property type="term" value="P:methylation"/>
    <property type="evidence" value="ECO:0007669"/>
    <property type="project" value="UniProtKB-KW"/>
</dbReference>
<keyword evidence="2 5" id="KW-0808">Transferase</keyword>
<dbReference type="PANTHER" id="PTHR43464">
    <property type="entry name" value="METHYLTRANSFERASE"/>
    <property type="match status" value="1"/>
</dbReference>
<dbReference type="OrthoDB" id="9809392at2"/>
<keyword evidence="3" id="KW-0949">S-adenosyl-L-methionine</keyword>
<dbReference type="EMBL" id="JXQQ01000037">
    <property type="protein sequence ID" value="KIQ31138.1"/>
    <property type="molecule type" value="Genomic_DNA"/>
</dbReference>
<evidence type="ECO:0000259" key="4">
    <source>
        <dbReference type="Pfam" id="PF08241"/>
    </source>
</evidence>
<dbReference type="RefSeq" id="WP_042579919.1">
    <property type="nucleotide sequence ID" value="NZ_JXQQ01000037.1"/>
</dbReference>
<evidence type="ECO:0000313" key="5">
    <source>
        <dbReference type="EMBL" id="KIQ31138.1"/>
    </source>
</evidence>
<comment type="caution">
    <text evidence="5">The sequence shown here is derived from an EMBL/GenBank/DDBJ whole genome shotgun (WGS) entry which is preliminary data.</text>
</comment>
<name>A0A0D0LPH1_VARPD</name>
<dbReference type="InterPro" id="IPR029063">
    <property type="entry name" value="SAM-dependent_MTases_sf"/>
</dbReference>